<dbReference type="Pfam" id="PF05199">
    <property type="entry name" value="GMC_oxred_C"/>
    <property type="match status" value="1"/>
</dbReference>
<accession>K2JWK3</accession>
<feature type="domain" description="Glucose-methanol-choline oxidoreductase C-terminal" evidence="6">
    <location>
        <begin position="365"/>
        <end position="495"/>
    </location>
</feature>
<keyword evidence="2" id="KW-0285">Flavoprotein</keyword>
<dbReference type="InterPro" id="IPR000172">
    <property type="entry name" value="GMC_OxRdtase_N"/>
</dbReference>
<organism evidence="7 8">
    <name type="scientific">Gallaecimonas xiamenensis 3-C-1</name>
    <dbReference type="NCBI Taxonomy" id="745411"/>
    <lineage>
        <taxon>Bacteria</taxon>
        <taxon>Pseudomonadati</taxon>
        <taxon>Pseudomonadota</taxon>
        <taxon>Gammaproteobacteria</taxon>
        <taxon>Enterobacterales</taxon>
        <taxon>Gallaecimonadaceae</taxon>
        <taxon>Gallaecimonas</taxon>
    </lineage>
</organism>
<dbReference type="Gene3D" id="3.50.50.60">
    <property type="entry name" value="FAD/NAD(P)-binding domain"/>
    <property type="match status" value="2"/>
</dbReference>
<dbReference type="Proteomes" id="UP000006755">
    <property type="component" value="Unassembled WGS sequence"/>
</dbReference>
<dbReference type="eggNOG" id="COG2303">
    <property type="taxonomic scope" value="Bacteria"/>
</dbReference>
<dbReference type="EMBL" id="AMRI01000023">
    <property type="protein sequence ID" value="EKE69605.1"/>
    <property type="molecule type" value="Genomic_DNA"/>
</dbReference>
<dbReference type="AlphaFoldDB" id="K2JWK3"/>
<dbReference type="GO" id="GO:0016614">
    <property type="term" value="F:oxidoreductase activity, acting on CH-OH group of donors"/>
    <property type="evidence" value="ECO:0007669"/>
    <property type="project" value="InterPro"/>
</dbReference>
<dbReference type="STRING" id="745411.B3C1_14967"/>
<dbReference type="SUPFAM" id="SSF51905">
    <property type="entry name" value="FAD/NAD(P)-binding domain"/>
    <property type="match status" value="1"/>
</dbReference>
<dbReference type="Pfam" id="PF00732">
    <property type="entry name" value="GMC_oxred_N"/>
    <property type="match status" value="1"/>
</dbReference>
<dbReference type="InterPro" id="IPR036188">
    <property type="entry name" value="FAD/NAD-bd_sf"/>
</dbReference>
<protein>
    <submittedName>
        <fullName evidence="7">GMC family oxidoreductase</fullName>
    </submittedName>
</protein>
<dbReference type="RefSeq" id="WP_008485849.1">
    <property type="nucleotide sequence ID" value="NZ_AMRI01000023.1"/>
</dbReference>
<evidence type="ECO:0000256" key="4">
    <source>
        <dbReference type="ARBA" id="ARBA00023002"/>
    </source>
</evidence>
<dbReference type="PANTHER" id="PTHR46056">
    <property type="entry name" value="LONG-CHAIN-ALCOHOL OXIDASE"/>
    <property type="match status" value="1"/>
</dbReference>
<keyword evidence="3" id="KW-0274">FAD</keyword>
<comment type="caution">
    <text evidence="7">The sequence shown here is derived from an EMBL/GenBank/DDBJ whole genome shotgun (WGS) entry which is preliminary data.</text>
</comment>
<evidence type="ECO:0000313" key="7">
    <source>
        <dbReference type="EMBL" id="EKE69605.1"/>
    </source>
</evidence>
<keyword evidence="8" id="KW-1185">Reference proteome</keyword>
<proteinExistence type="inferred from homology"/>
<name>K2JWK3_9GAMM</name>
<dbReference type="OrthoDB" id="9787779at2"/>
<dbReference type="PATRIC" id="fig|745411.4.peg.2946"/>
<dbReference type="InterPro" id="IPR007867">
    <property type="entry name" value="GMC_OxRtase_C"/>
</dbReference>
<feature type="domain" description="Glucose-methanol-choline oxidoreductase N-terminal" evidence="5">
    <location>
        <begin position="78"/>
        <end position="279"/>
    </location>
</feature>
<evidence type="ECO:0000259" key="6">
    <source>
        <dbReference type="Pfam" id="PF05199"/>
    </source>
</evidence>
<dbReference type="GO" id="GO:0050660">
    <property type="term" value="F:flavin adenine dinucleotide binding"/>
    <property type="evidence" value="ECO:0007669"/>
    <property type="project" value="InterPro"/>
</dbReference>
<evidence type="ECO:0000313" key="8">
    <source>
        <dbReference type="Proteomes" id="UP000006755"/>
    </source>
</evidence>
<gene>
    <name evidence="7" type="ORF">B3C1_14967</name>
</gene>
<keyword evidence="4" id="KW-0560">Oxidoreductase</keyword>
<evidence type="ECO:0000256" key="2">
    <source>
        <dbReference type="ARBA" id="ARBA00022630"/>
    </source>
</evidence>
<evidence type="ECO:0000259" key="5">
    <source>
        <dbReference type="Pfam" id="PF00732"/>
    </source>
</evidence>
<comment type="similarity">
    <text evidence="1">Belongs to the GMC oxidoreductase family.</text>
</comment>
<reference evidence="7 8" key="1">
    <citation type="journal article" date="2012" name="J. Bacteriol.">
        <title>Genome Sequence of Gallaecimonas xiamenensis Type Strain 3-C-1.</title>
        <authorList>
            <person name="Lai Q."/>
            <person name="Wang L."/>
            <person name="Wang W."/>
            <person name="Shao Z."/>
        </authorList>
    </citation>
    <scope>NUCLEOTIDE SEQUENCE [LARGE SCALE GENOMIC DNA]</scope>
    <source>
        <strain evidence="7 8">3-C-1</strain>
    </source>
</reference>
<sequence>MITDPIAQGIQGGWQVHGGQALQEQTLSFDVIIVGSGAGGGVSAEALVKAGRKVALVEMGPLKSSNDFNMDEAQAYGDLYQDNALRQSSDGAISILQGRAVGGSTLVNWTSSFRTPPQTLAHWQRLGVDLGDMAPWFAKMEARLNIQPWTVPPNANNAALARGCQALGLHHGTIARNVFGCWNLGYCGMGCPTNAKQSMLVTTIKEALAGGLTLFHSCPVEQLLVEKGQVRGLKAGRLTLLADKVVLCAGAIGTPALLLRSGLEDDAGRTGAGTCLHPVVMSFAQFDDKVEPYLGAPQSVYSDHFQWLEPEQGFKMEALPLHPMITSALLRRRGPDLKALLSQLPYTNGLIALVRDGFSAALPGGRVSLDADGQPQLDYPLNDALFDLFATALKTMMRVQIAAGARRLMPLHLDAEPWTADEALAKLDNLPMVAQRLAISSAHVMGGCAMGTSPESGVCDTQGRHYGVKGLLVNDGSLFPTSIGANPQLSIYALAARNLNLWLEKGYV</sequence>
<evidence type="ECO:0000256" key="3">
    <source>
        <dbReference type="ARBA" id="ARBA00022827"/>
    </source>
</evidence>
<dbReference type="PANTHER" id="PTHR46056:SF12">
    <property type="entry name" value="LONG-CHAIN-ALCOHOL OXIDASE"/>
    <property type="match status" value="1"/>
</dbReference>
<evidence type="ECO:0000256" key="1">
    <source>
        <dbReference type="ARBA" id="ARBA00010790"/>
    </source>
</evidence>